<dbReference type="InterPro" id="IPR035906">
    <property type="entry name" value="MetI-like_sf"/>
</dbReference>
<evidence type="ECO:0000256" key="1">
    <source>
        <dbReference type="ARBA" id="ARBA00004651"/>
    </source>
</evidence>
<reference evidence="9 10" key="1">
    <citation type="submission" date="2018-08" db="EMBL/GenBank/DDBJ databases">
        <title>Genomic Encyclopedia of Archaeal and Bacterial Type Strains, Phase II (KMG-II): from individual species to whole genera.</title>
        <authorList>
            <person name="Goeker M."/>
        </authorList>
    </citation>
    <scope>NUCLEOTIDE SEQUENCE [LARGE SCALE GENOMIC DNA]</scope>
    <source>
        <strain evidence="9 10">ATCC 27112</strain>
    </source>
</reference>
<dbReference type="PROSITE" id="PS50928">
    <property type="entry name" value="ABC_TM1"/>
    <property type="match status" value="1"/>
</dbReference>
<comment type="caution">
    <text evidence="9">The sequence shown here is derived from an EMBL/GenBank/DDBJ whole genome shotgun (WGS) entry which is preliminary data.</text>
</comment>
<evidence type="ECO:0000256" key="3">
    <source>
        <dbReference type="ARBA" id="ARBA00022475"/>
    </source>
</evidence>
<dbReference type="PANTHER" id="PTHR43744:SF9">
    <property type="entry name" value="POLYGALACTURONAN_RHAMNOGALACTURONAN TRANSPORT SYSTEM PERMEASE PROTEIN YTCP"/>
    <property type="match status" value="1"/>
</dbReference>
<sequence>MKRLDKSEIVFKLLAYILLTIFALCCLYPFIFIVMNSISFKDFVDDGKVNVIPMGFQLNAYVDVFQNKQFWLAYCNAFYITIYGTAISMLVGICGAYALSKTRLIFGRGFNFLLTVTLWFSAGIIPTYQNYVMFRDGLFSGNGRVFFIFALGVNAFNIILLRNYFQSVPQEIEEAATIDGATEFQILTRVYIPISKSSIVTVAMFYAVEFWNGYLWAQMLLGENDLPLTPFIKLYLDKTIANIEESGGGKLSYSTYSLRYAFIVCSIVPVILIYPKIQKYFASGVNVGGVKE</sequence>
<comment type="similarity">
    <text evidence="7">Belongs to the binding-protein-dependent transport system permease family.</text>
</comment>
<evidence type="ECO:0000256" key="2">
    <source>
        <dbReference type="ARBA" id="ARBA00022448"/>
    </source>
</evidence>
<protein>
    <submittedName>
        <fullName evidence="9">Putative aldouronate transport system permease protein</fullName>
    </submittedName>
</protein>
<dbReference type="EMBL" id="QXEV01000006">
    <property type="protein sequence ID" value="RIA77799.1"/>
    <property type="molecule type" value="Genomic_DNA"/>
</dbReference>
<gene>
    <name evidence="9" type="ORF">EI71_00775</name>
</gene>
<dbReference type="PANTHER" id="PTHR43744">
    <property type="entry name" value="ABC TRANSPORTER PERMEASE PROTEIN MG189-RELATED-RELATED"/>
    <property type="match status" value="1"/>
</dbReference>
<evidence type="ECO:0000313" key="10">
    <source>
        <dbReference type="Proteomes" id="UP000266506"/>
    </source>
</evidence>
<evidence type="ECO:0000313" key="9">
    <source>
        <dbReference type="EMBL" id="RIA77799.1"/>
    </source>
</evidence>
<dbReference type="GO" id="GO:0005886">
    <property type="term" value="C:plasma membrane"/>
    <property type="evidence" value="ECO:0007669"/>
    <property type="project" value="UniProtKB-SubCell"/>
</dbReference>
<proteinExistence type="inferred from homology"/>
<evidence type="ECO:0000256" key="7">
    <source>
        <dbReference type="RuleBase" id="RU363032"/>
    </source>
</evidence>
<dbReference type="InParanoid" id="A0A397RZG5"/>
<evidence type="ECO:0000256" key="5">
    <source>
        <dbReference type="ARBA" id="ARBA00022989"/>
    </source>
</evidence>
<evidence type="ECO:0000256" key="4">
    <source>
        <dbReference type="ARBA" id="ARBA00022692"/>
    </source>
</evidence>
<dbReference type="OrthoDB" id="9784933at2"/>
<dbReference type="GO" id="GO:0055085">
    <property type="term" value="P:transmembrane transport"/>
    <property type="evidence" value="ECO:0007669"/>
    <property type="project" value="InterPro"/>
</dbReference>
<dbReference type="FunCoup" id="A0A397RZG5">
    <property type="interactions" value="47"/>
</dbReference>
<dbReference type="RefSeq" id="WP_119015934.1">
    <property type="nucleotide sequence ID" value="NZ_QXEV01000006.1"/>
</dbReference>
<keyword evidence="2 7" id="KW-0813">Transport</keyword>
<keyword evidence="5 7" id="KW-1133">Transmembrane helix</keyword>
<dbReference type="InterPro" id="IPR000515">
    <property type="entry name" value="MetI-like"/>
</dbReference>
<feature type="transmembrane region" description="Helical" evidence="7">
    <location>
        <begin position="256"/>
        <end position="274"/>
    </location>
</feature>
<dbReference type="Pfam" id="PF00528">
    <property type="entry name" value="BPD_transp_1"/>
    <property type="match status" value="1"/>
</dbReference>
<evidence type="ECO:0000259" key="8">
    <source>
        <dbReference type="PROSITE" id="PS50928"/>
    </source>
</evidence>
<accession>A0A397RZG5</accession>
<feature type="transmembrane region" description="Helical" evidence="7">
    <location>
        <begin position="12"/>
        <end position="35"/>
    </location>
</feature>
<organism evidence="9 10">
    <name type="scientific">Anaeroplasma bactoclasticum</name>
    <dbReference type="NCBI Taxonomy" id="2088"/>
    <lineage>
        <taxon>Bacteria</taxon>
        <taxon>Bacillati</taxon>
        <taxon>Mycoplasmatota</taxon>
        <taxon>Mollicutes</taxon>
        <taxon>Anaeroplasmatales</taxon>
        <taxon>Anaeroplasmataceae</taxon>
        <taxon>Anaeroplasma</taxon>
    </lineage>
</organism>
<keyword evidence="6 7" id="KW-0472">Membrane</keyword>
<keyword evidence="3" id="KW-1003">Cell membrane</keyword>
<feature type="transmembrane region" description="Helical" evidence="7">
    <location>
        <begin position="77"/>
        <end position="98"/>
    </location>
</feature>
<name>A0A397RZG5_9MOLU</name>
<feature type="transmembrane region" description="Helical" evidence="7">
    <location>
        <begin position="145"/>
        <end position="165"/>
    </location>
</feature>
<dbReference type="Gene3D" id="1.10.3720.10">
    <property type="entry name" value="MetI-like"/>
    <property type="match status" value="1"/>
</dbReference>
<dbReference type="CDD" id="cd06261">
    <property type="entry name" value="TM_PBP2"/>
    <property type="match status" value="1"/>
</dbReference>
<keyword evidence="10" id="KW-1185">Reference proteome</keyword>
<evidence type="ECO:0000256" key="6">
    <source>
        <dbReference type="ARBA" id="ARBA00023136"/>
    </source>
</evidence>
<dbReference type="SUPFAM" id="SSF161098">
    <property type="entry name" value="MetI-like"/>
    <property type="match status" value="1"/>
</dbReference>
<dbReference type="AlphaFoldDB" id="A0A397RZG5"/>
<comment type="subcellular location">
    <subcellularLocation>
        <location evidence="1 7">Cell membrane</location>
        <topology evidence="1 7">Multi-pass membrane protein</topology>
    </subcellularLocation>
</comment>
<dbReference type="Proteomes" id="UP000266506">
    <property type="component" value="Unassembled WGS sequence"/>
</dbReference>
<keyword evidence="4 7" id="KW-0812">Transmembrane</keyword>
<feature type="domain" description="ABC transmembrane type-1" evidence="8">
    <location>
        <begin position="74"/>
        <end position="274"/>
    </location>
</feature>
<feature type="transmembrane region" description="Helical" evidence="7">
    <location>
        <begin position="105"/>
        <end position="125"/>
    </location>
</feature>